<reference evidence="10" key="1">
    <citation type="submission" date="2022-08" db="EMBL/GenBank/DDBJ databases">
        <authorList>
            <person name="Deng Y."/>
            <person name="Han X.-F."/>
            <person name="Zhang Y.-Q."/>
        </authorList>
    </citation>
    <scope>NUCLEOTIDE SEQUENCE</scope>
    <source>
        <strain evidence="10">CPCC 203407</strain>
    </source>
</reference>
<dbReference type="InterPro" id="IPR016064">
    <property type="entry name" value="NAD/diacylglycerol_kinase_sf"/>
</dbReference>
<evidence type="ECO:0000256" key="2">
    <source>
        <dbReference type="ARBA" id="ARBA00005983"/>
    </source>
</evidence>
<dbReference type="PROSITE" id="PS50146">
    <property type="entry name" value="DAGK"/>
    <property type="match status" value="1"/>
</dbReference>
<keyword evidence="8" id="KW-1208">Phospholipid metabolism</keyword>
<accession>A0AA41XHM4</accession>
<evidence type="ECO:0000259" key="9">
    <source>
        <dbReference type="PROSITE" id="PS50146"/>
    </source>
</evidence>
<keyword evidence="7" id="KW-0443">Lipid metabolism</keyword>
<keyword evidence="3" id="KW-0808">Transferase</keyword>
<dbReference type="InterPro" id="IPR017438">
    <property type="entry name" value="ATP-NAD_kinase_N"/>
</dbReference>
<dbReference type="InterPro" id="IPR045540">
    <property type="entry name" value="YegS/DAGK_C"/>
</dbReference>
<comment type="caution">
    <text evidence="10">The sequence shown here is derived from an EMBL/GenBank/DDBJ whole genome shotgun (WGS) entry which is preliminary data.</text>
</comment>
<feature type="domain" description="DAGKc" evidence="9">
    <location>
        <begin position="3"/>
        <end position="137"/>
    </location>
</feature>
<keyword evidence="7" id="KW-0594">Phospholipid biosynthesis</keyword>
<dbReference type="GO" id="GO:0004143">
    <property type="term" value="F:ATP-dependent diacylglycerol kinase activity"/>
    <property type="evidence" value="ECO:0007669"/>
    <property type="project" value="TreeGrafter"/>
</dbReference>
<dbReference type="GO" id="GO:0008654">
    <property type="term" value="P:phospholipid biosynthetic process"/>
    <property type="evidence" value="ECO:0007669"/>
    <property type="project" value="UniProtKB-KW"/>
</dbReference>
<dbReference type="AlphaFoldDB" id="A0AA41XHM4"/>
<dbReference type="GO" id="GO:0005524">
    <property type="term" value="F:ATP binding"/>
    <property type="evidence" value="ECO:0007669"/>
    <property type="project" value="UniProtKB-KW"/>
</dbReference>
<evidence type="ECO:0000256" key="8">
    <source>
        <dbReference type="ARBA" id="ARBA00023264"/>
    </source>
</evidence>
<evidence type="ECO:0000313" key="10">
    <source>
        <dbReference type="EMBL" id="MCS5725913.1"/>
    </source>
</evidence>
<comment type="similarity">
    <text evidence="2">Belongs to the diacylglycerol/lipid kinase family.</text>
</comment>
<proteinExistence type="inferred from homology"/>
<dbReference type="Gene3D" id="3.40.50.10330">
    <property type="entry name" value="Probable inorganic polyphosphate/atp-NAD kinase, domain 1"/>
    <property type="match status" value="1"/>
</dbReference>
<evidence type="ECO:0000256" key="4">
    <source>
        <dbReference type="ARBA" id="ARBA00022741"/>
    </source>
</evidence>
<dbReference type="GO" id="GO:0005886">
    <property type="term" value="C:plasma membrane"/>
    <property type="evidence" value="ECO:0007669"/>
    <property type="project" value="TreeGrafter"/>
</dbReference>
<comment type="cofactor">
    <cofactor evidence="1">
        <name>Mg(2+)</name>
        <dbReference type="ChEBI" id="CHEBI:18420"/>
    </cofactor>
</comment>
<dbReference type="PANTHER" id="PTHR12358:SF106">
    <property type="entry name" value="LIPID KINASE YEGS"/>
    <property type="match status" value="1"/>
</dbReference>
<evidence type="ECO:0000256" key="3">
    <source>
        <dbReference type="ARBA" id="ARBA00022679"/>
    </source>
</evidence>
<dbReference type="EMBL" id="JANLCK010000003">
    <property type="protein sequence ID" value="MCS5725913.1"/>
    <property type="molecule type" value="Genomic_DNA"/>
</dbReference>
<dbReference type="Proteomes" id="UP001165587">
    <property type="component" value="Unassembled WGS sequence"/>
</dbReference>
<sequence>MATPAKRIVVAINPNASFGRTRAVGPAVVAALRARGHDVVPQSAPDYEGLVRVVQNALEAPTDALVVVGGDGMVNLGVNLVAGTGVPLGIVPAGTGNDFAAGIGIPSGDPDAAIAVLTAALEAGPRVIDAARVTGGDDPERWFAGVLSAGFDAAVNDRANRMRRPRGASRYVLALIAELATLKTRHYVLDIDGERLEVDSGLLSVANNTTIGGGMRIAPDALLDDGLLDVFIVAPVSRTRFIRLFPKVFSGTHAGLSVVEFRRGRRVTVSSPGVVGYADGERFGELPLTVELVPGALSVLADRSI</sequence>
<dbReference type="PANTHER" id="PTHR12358">
    <property type="entry name" value="SPHINGOSINE KINASE"/>
    <property type="match status" value="1"/>
</dbReference>
<keyword evidence="6" id="KW-0067">ATP-binding</keyword>
<gene>
    <name evidence="10" type="ORF">N1028_08380</name>
</gene>
<organism evidence="10 11">
    <name type="scientific">Herbiconiux oxytropis</name>
    <dbReference type="NCBI Taxonomy" id="2970915"/>
    <lineage>
        <taxon>Bacteria</taxon>
        <taxon>Bacillati</taxon>
        <taxon>Actinomycetota</taxon>
        <taxon>Actinomycetes</taxon>
        <taxon>Micrococcales</taxon>
        <taxon>Microbacteriaceae</taxon>
        <taxon>Herbiconiux</taxon>
    </lineage>
</organism>
<protein>
    <submittedName>
        <fullName evidence="10">Diacylglycerol kinase family protein</fullName>
    </submittedName>
</protein>
<dbReference type="SUPFAM" id="SSF111331">
    <property type="entry name" value="NAD kinase/diacylglycerol kinase-like"/>
    <property type="match status" value="1"/>
</dbReference>
<evidence type="ECO:0000256" key="5">
    <source>
        <dbReference type="ARBA" id="ARBA00022777"/>
    </source>
</evidence>
<evidence type="ECO:0000313" key="11">
    <source>
        <dbReference type="Proteomes" id="UP001165587"/>
    </source>
</evidence>
<dbReference type="SMART" id="SM00046">
    <property type="entry name" value="DAGKc"/>
    <property type="match status" value="1"/>
</dbReference>
<name>A0AA41XHM4_9MICO</name>
<dbReference type="InterPro" id="IPR050187">
    <property type="entry name" value="Lipid_Phosphate_FormReg"/>
</dbReference>
<dbReference type="Pfam" id="PF00781">
    <property type="entry name" value="DAGK_cat"/>
    <property type="match status" value="1"/>
</dbReference>
<dbReference type="Gene3D" id="2.60.200.40">
    <property type="match status" value="1"/>
</dbReference>
<evidence type="ECO:0000256" key="6">
    <source>
        <dbReference type="ARBA" id="ARBA00022840"/>
    </source>
</evidence>
<keyword evidence="4" id="KW-0547">Nucleotide-binding</keyword>
<keyword evidence="5 10" id="KW-0418">Kinase</keyword>
<keyword evidence="7" id="KW-0444">Lipid biosynthesis</keyword>
<dbReference type="Pfam" id="PF19279">
    <property type="entry name" value="YegS_C"/>
    <property type="match status" value="1"/>
</dbReference>
<keyword evidence="11" id="KW-1185">Reference proteome</keyword>
<dbReference type="RefSeq" id="WP_259526506.1">
    <property type="nucleotide sequence ID" value="NZ_JANLCK010000003.1"/>
</dbReference>
<evidence type="ECO:0000256" key="7">
    <source>
        <dbReference type="ARBA" id="ARBA00023209"/>
    </source>
</evidence>
<dbReference type="InterPro" id="IPR001206">
    <property type="entry name" value="Diacylglycerol_kinase_cat_dom"/>
</dbReference>
<evidence type="ECO:0000256" key="1">
    <source>
        <dbReference type="ARBA" id="ARBA00001946"/>
    </source>
</evidence>